<protein>
    <submittedName>
        <fullName evidence="1">Uncharacterized protein</fullName>
    </submittedName>
</protein>
<geneLocation type="plasmid" evidence="1 2">
    <name>unnamed7</name>
</geneLocation>
<evidence type="ECO:0000313" key="2">
    <source>
        <dbReference type="Proteomes" id="UP000509702"/>
    </source>
</evidence>
<name>A0A6N1ASM8_9PROT</name>
<reference evidence="1 2" key="1">
    <citation type="submission" date="2020-06" db="EMBL/GenBank/DDBJ databases">
        <title>Complete genome of Azosprillum oryzae KACC14407.</title>
        <authorList>
            <person name="Kim M."/>
            <person name="Park Y.-J."/>
            <person name="Shin J.-H."/>
        </authorList>
    </citation>
    <scope>NUCLEOTIDE SEQUENCE [LARGE SCALE GENOMIC DNA]</scope>
    <source>
        <strain evidence="1 2">KACC 14407</strain>
        <plasmid evidence="1 2">unnamed7</plasmid>
    </source>
</reference>
<keyword evidence="2" id="KW-1185">Reference proteome</keyword>
<dbReference type="AlphaFoldDB" id="A0A6N1ASM8"/>
<proteinExistence type="predicted"/>
<accession>A0A6N1ASM8</accession>
<keyword evidence="1" id="KW-0614">Plasmid</keyword>
<dbReference type="KEGG" id="aoz:HUE56_30190"/>
<sequence>MCRDAGRGLDEPHDELVVFLPIQQLHLQSPSQAQMRQQEFAPVRCGLFDGSGVGVRPGGPQPAFEEAVESWKRRLG</sequence>
<organism evidence="1 2">
    <name type="scientific">Azospirillum oryzae</name>
    <dbReference type="NCBI Taxonomy" id="286727"/>
    <lineage>
        <taxon>Bacteria</taxon>
        <taxon>Pseudomonadati</taxon>
        <taxon>Pseudomonadota</taxon>
        <taxon>Alphaproteobacteria</taxon>
        <taxon>Rhodospirillales</taxon>
        <taxon>Azospirillaceae</taxon>
        <taxon>Azospirillum</taxon>
    </lineage>
</organism>
<dbReference type="EMBL" id="CP054622">
    <property type="protein sequence ID" value="QKS54771.1"/>
    <property type="molecule type" value="Genomic_DNA"/>
</dbReference>
<gene>
    <name evidence="1" type="ORF">HUE56_30190</name>
</gene>
<evidence type="ECO:0000313" key="1">
    <source>
        <dbReference type="EMBL" id="QKS54771.1"/>
    </source>
</evidence>
<dbReference type="RefSeq" id="WP_109154143.1">
    <property type="nucleotide sequence ID" value="NZ_BSOV01000001.1"/>
</dbReference>
<dbReference type="Proteomes" id="UP000509702">
    <property type="component" value="Plasmid unnamed7"/>
</dbReference>